<feature type="compositionally biased region" description="Low complexity" evidence="14">
    <location>
        <begin position="760"/>
        <end position="773"/>
    </location>
</feature>
<dbReference type="EMBL" id="ASGP02000006">
    <property type="protein sequence ID" value="KAH9502072.1"/>
    <property type="molecule type" value="Genomic_DNA"/>
</dbReference>
<feature type="region of interest" description="Disordered" evidence="14">
    <location>
        <begin position="995"/>
        <end position="1072"/>
    </location>
</feature>
<dbReference type="PANTHER" id="PTHR24006:SF758">
    <property type="entry name" value="UBIQUITIN CARBOXYL-TERMINAL HYDROLASE 36"/>
    <property type="match status" value="1"/>
</dbReference>
<feature type="compositionally biased region" description="Low complexity" evidence="14">
    <location>
        <begin position="717"/>
        <end position="728"/>
    </location>
</feature>
<dbReference type="FunFam" id="3.90.70.10:FF:000119">
    <property type="entry name" value="Ubiquitin specific peptidase 36"/>
    <property type="match status" value="1"/>
</dbReference>
<feature type="compositionally biased region" description="Low complexity" evidence="14">
    <location>
        <begin position="1057"/>
        <end position="1072"/>
    </location>
</feature>
<evidence type="ECO:0000256" key="14">
    <source>
        <dbReference type="SAM" id="MobiDB-lite"/>
    </source>
</evidence>
<dbReference type="InterPro" id="IPR001394">
    <property type="entry name" value="Peptidase_C19_UCH"/>
</dbReference>
<dbReference type="InterPro" id="IPR028889">
    <property type="entry name" value="USP"/>
</dbReference>
<dbReference type="GO" id="GO:0004843">
    <property type="term" value="F:cysteine-type deubiquitinase activity"/>
    <property type="evidence" value="ECO:0007669"/>
    <property type="project" value="UniProtKB-EC"/>
</dbReference>
<evidence type="ECO:0000313" key="16">
    <source>
        <dbReference type="EMBL" id="KAH9502072.1"/>
    </source>
</evidence>
<feature type="compositionally biased region" description="Acidic residues" evidence="14">
    <location>
        <begin position="621"/>
        <end position="630"/>
    </location>
</feature>
<dbReference type="PANTHER" id="PTHR24006">
    <property type="entry name" value="UBIQUITIN CARBOXYL-TERMINAL HYDROLASE"/>
    <property type="match status" value="1"/>
</dbReference>
<dbReference type="InterPro" id="IPR050164">
    <property type="entry name" value="Peptidase_C19"/>
</dbReference>
<keyword evidence="8" id="KW-0788">Thiol protease</keyword>
<evidence type="ECO:0000256" key="8">
    <source>
        <dbReference type="ARBA" id="ARBA00022807"/>
    </source>
</evidence>
<evidence type="ECO:0000256" key="10">
    <source>
        <dbReference type="ARBA" id="ARBA00041300"/>
    </source>
</evidence>
<dbReference type="SUPFAM" id="SSF54001">
    <property type="entry name" value="Cysteine proteinases"/>
    <property type="match status" value="1"/>
</dbReference>
<dbReference type="GO" id="GO:0006508">
    <property type="term" value="P:proteolysis"/>
    <property type="evidence" value="ECO:0007669"/>
    <property type="project" value="UniProtKB-KW"/>
</dbReference>
<keyword evidence="6" id="KW-0833">Ubl conjugation pathway</keyword>
<evidence type="ECO:0000256" key="13">
    <source>
        <dbReference type="ARBA" id="ARBA00043009"/>
    </source>
</evidence>
<organism evidence="16 17">
    <name type="scientific">Dermatophagoides farinae</name>
    <name type="common">American house dust mite</name>
    <dbReference type="NCBI Taxonomy" id="6954"/>
    <lineage>
        <taxon>Eukaryota</taxon>
        <taxon>Metazoa</taxon>
        <taxon>Ecdysozoa</taxon>
        <taxon>Arthropoda</taxon>
        <taxon>Chelicerata</taxon>
        <taxon>Arachnida</taxon>
        <taxon>Acari</taxon>
        <taxon>Acariformes</taxon>
        <taxon>Sarcoptiformes</taxon>
        <taxon>Astigmata</taxon>
        <taxon>Psoroptidia</taxon>
        <taxon>Analgoidea</taxon>
        <taxon>Pyroglyphidae</taxon>
        <taxon>Dermatophagoidinae</taxon>
        <taxon>Dermatophagoides</taxon>
    </lineage>
</organism>
<protein>
    <recommendedName>
        <fullName evidence="9">Ubiquitin carboxyl-terminal hydrolase 36</fullName>
        <ecNumber evidence="4">3.4.19.12</ecNumber>
    </recommendedName>
    <alternativeName>
        <fullName evidence="12">Deubiquitinating enzyme 36</fullName>
    </alternativeName>
    <alternativeName>
        <fullName evidence="11">Protein scrawny</fullName>
    </alternativeName>
    <alternativeName>
        <fullName evidence="10">Ubiquitin thioesterase 36</fullName>
    </alternativeName>
    <alternativeName>
        <fullName evidence="13">Ubiquitin-specific-processing protease 36</fullName>
    </alternativeName>
</protein>
<feature type="compositionally biased region" description="Basic and acidic residues" evidence="14">
    <location>
        <begin position="734"/>
        <end position="743"/>
    </location>
</feature>
<feature type="compositionally biased region" description="Polar residues" evidence="14">
    <location>
        <begin position="1006"/>
        <end position="1033"/>
    </location>
</feature>
<feature type="compositionally biased region" description="Polar residues" evidence="14">
    <location>
        <begin position="803"/>
        <end position="813"/>
    </location>
</feature>
<dbReference type="PROSITE" id="PS00972">
    <property type="entry name" value="USP_1"/>
    <property type="match status" value="1"/>
</dbReference>
<evidence type="ECO:0000256" key="1">
    <source>
        <dbReference type="ARBA" id="ARBA00000707"/>
    </source>
</evidence>
<evidence type="ECO:0000256" key="11">
    <source>
        <dbReference type="ARBA" id="ARBA00042154"/>
    </source>
</evidence>
<dbReference type="InterPro" id="IPR018200">
    <property type="entry name" value="USP_CS"/>
</dbReference>
<dbReference type="InterPro" id="IPR038765">
    <property type="entry name" value="Papain-like_cys_pep_sf"/>
</dbReference>
<feature type="region of interest" description="Disordered" evidence="14">
    <location>
        <begin position="717"/>
        <end position="884"/>
    </location>
</feature>
<dbReference type="Proteomes" id="UP000790347">
    <property type="component" value="Unassembled WGS sequence"/>
</dbReference>
<dbReference type="GO" id="GO:0005730">
    <property type="term" value="C:nucleolus"/>
    <property type="evidence" value="ECO:0007669"/>
    <property type="project" value="UniProtKB-SubCell"/>
</dbReference>
<proteinExistence type="inferred from homology"/>
<reference evidence="16" key="1">
    <citation type="submission" date="2013-05" db="EMBL/GenBank/DDBJ databases">
        <authorList>
            <person name="Yim A.K.Y."/>
            <person name="Chan T.F."/>
            <person name="Ji K.M."/>
            <person name="Liu X.Y."/>
            <person name="Zhou J.W."/>
            <person name="Li R.Q."/>
            <person name="Yang K.Y."/>
            <person name="Li J."/>
            <person name="Li M."/>
            <person name="Law P.T.W."/>
            <person name="Wu Y.L."/>
            <person name="Cai Z.L."/>
            <person name="Qin H."/>
            <person name="Bao Y."/>
            <person name="Leung R.K.K."/>
            <person name="Ng P.K.S."/>
            <person name="Zou J."/>
            <person name="Zhong X.J."/>
            <person name="Ran P.X."/>
            <person name="Zhong N.S."/>
            <person name="Liu Z.G."/>
            <person name="Tsui S.K.W."/>
        </authorList>
    </citation>
    <scope>NUCLEOTIDE SEQUENCE</scope>
    <source>
        <strain evidence="16">Derf</strain>
        <tissue evidence="16">Whole organism</tissue>
    </source>
</reference>
<comment type="caution">
    <text evidence="16">The sequence shown here is derived from an EMBL/GenBank/DDBJ whole genome shotgun (WGS) entry which is preliminary data.</text>
</comment>
<dbReference type="GO" id="GO:0042981">
    <property type="term" value="P:regulation of apoptotic process"/>
    <property type="evidence" value="ECO:0007669"/>
    <property type="project" value="TreeGrafter"/>
</dbReference>
<dbReference type="GO" id="GO:0016579">
    <property type="term" value="P:protein deubiquitination"/>
    <property type="evidence" value="ECO:0007669"/>
    <property type="project" value="InterPro"/>
</dbReference>
<keyword evidence="7 16" id="KW-0378">Hydrolase</keyword>
<sequence>MAMVDGGGGNKILFDTGNNVCGNVKNISSHHHHHHQGSILFQNHNVKVSNICPQISSLLNNKIDFKSEKDFLRDDDNKTNDDDDNDDYSKSIEKLKKKYTVLTTNQQQQKTNRIQVNGTLHKSSPPPSSLSSPKKNCSNNNNNHPDGNEMGEPKRVLFPREKITLEWRKISTIGCGLQNLGNSCFVNSVLQSLTYCPPFVNFIISHHDEHVSLCQASFCMICIMYKHISLVFTTKQPVIQPNYICNRLKSIANHFTFGRQEDAHEFLRYVIDKMWRSCLSCHEKQYGLPGLVMKSDHLTKATTAINHIFGGYHRSQVQCIQCKAKSNTYDYFMDFMLDVQNVSSLEQALQNFVNPEFLRNENAYKCLKCKKPVVARKQFTVYRAPNVATFQLKRFDSNRAYINKLTKFVSYPETLDLRPYMSEEGPPLMYKLISVLIHHGATCNSGHYYCFVRNSNNSWYRMDDCLVSQVGLEVVLNQKAYILFYIRKHKENSIRISSNSKIDDRIISDDSSKMIANSASNQKCDNNQSPQKTSTNGIFNSNFKFTLNQSQMKNCTTATTLRSHTKIHTPTTSLFSNNNKQQDCYDKIAANLVKLNTIKNSNNSAAVSNTKSNTNGGLVPYDDDQDLESDGESKSENKPQPTITLPTVIKLTPKPTVTISHKDKSGHSGCSSNHNKDGISLLKQPIHQSSVLSPKEPKIAIKVKATTNSWKVVEATPSASLSTSTATAKNLDNSVEKSSKAETIKSSINTSWRISKTKASSSSDETNTQSSCSNSGAEDSFNPHQSEKDKNVDNNNSKNTDKISLSKQQNNNGDKSSKKKKKRKKDKSKKRKHNDNDDDDDDDDMELNWVERTKETLEMENGIDRTLNEHKKLKTESCSSSSSKSNDVLDVLLKNVSNGYSEVKSWNGGISILQKSILENNLQQKTSTNDDDDLYNEEFDKGKTIKVKNKIDPFKNASTNGNINPFQVMQQSRYNSNNNNNKHHHYDYDNNGFNGKKFKSDKNNHFGHTNNGKGNKYHNSTKSNRFHSSSPSLNHGHHQHTNNNNNFHHNHHRHTKSSYSSKSSMNSSFKSR</sequence>
<feature type="compositionally biased region" description="Polar residues" evidence="14">
    <location>
        <begin position="101"/>
        <end position="121"/>
    </location>
</feature>
<feature type="compositionally biased region" description="Polar residues" evidence="14">
    <location>
        <begin position="603"/>
        <end position="616"/>
    </location>
</feature>
<evidence type="ECO:0000256" key="7">
    <source>
        <dbReference type="ARBA" id="ARBA00022801"/>
    </source>
</evidence>
<gene>
    <name evidence="16" type="primary">USP42</name>
    <name evidence="16" type="ORF">DERF_012869</name>
</gene>
<evidence type="ECO:0000256" key="3">
    <source>
        <dbReference type="ARBA" id="ARBA00009085"/>
    </source>
</evidence>
<dbReference type="PROSITE" id="PS00973">
    <property type="entry name" value="USP_2"/>
    <property type="match status" value="1"/>
</dbReference>
<dbReference type="Gene3D" id="3.90.70.10">
    <property type="entry name" value="Cysteine proteinases"/>
    <property type="match status" value="1"/>
</dbReference>
<feature type="domain" description="USP" evidence="15">
    <location>
        <begin position="175"/>
        <end position="488"/>
    </location>
</feature>
<comment type="similarity">
    <text evidence="3">Belongs to the peptidase C19 family.</text>
</comment>
<evidence type="ECO:0000256" key="6">
    <source>
        <dbReference type="ARBA" id="ARBA00022786"/>
    </source>
</evidence>
<accession>A0A922HUB5</accession>
<keyword evidence="17" id="KW-1185">Reference proteome</keyword>
<feature type="region of interest" description="Disordered" evidence="14">
    <location>
        <begin position="101"/>
        <end position="153"/>
    </location>
</feature>
<dbReference type="Pfam" id="PF00443">
    <property type="entry name" value="UCH"/>
    <property type="match status" value="1"/>
</dbReference>
<name>A0A922HUB5_DERFA</name>
<evidence type="ECO:0000256" key="5">
    <source>
        <dbReference type="ARBA" id="ARBA00022670"/>
    </source>
</evidence>
<evidence type="ECO:0000256" key="12">
    <source>
        <dbReference type="ARBA" id="ARBA00042420"/>
    </source>
</evidence>
<comment type="subcellular location">
    <subcellularLocation>
        <location evidence="2">Nucleus</location>
        <location evidence="2">Nucleolus</location>
    </subcellularLocation>
</comment>
<evidence type="ECO:0000256" key="9">
    <source>
        <dbReference type="ARBA" id="ARBA00039432"/>
    </source>
</evidence>
<evidence type="ECO:0000256" key="4">
    <source>
        <dbReference type="ARBA" id="ARBA00012759"/>
    </source>
</evidence>
<dbReference type="GO" id="GO:0005829">
    <property type="term" value="C:cytosol"/>
    <property type="evidence" value="ECO:0007669"/>
    <property type="project" value="TreeGrafter"/>
</dbReference>
<keyword evidence="5" id="KW-0645">Protease</keyword>
<feature type="compositionally biased region" description="Polar residues" evidence="14">
    <location>
        <begin position="744"/>
        <end position="759"/>
    </location>
</feature>
<feature type="compositionally biased region" description="Basic and acidic residues" evidence="14">
    <location>
        <begin position="849"/>
        <end position="870"/>
    </location>
</feature>
<evidence type="ECO:0000259" key="15">
    <source>
        <dbReference type="PROSITE" id="PS50235"/>
    </source>
</evidence>
<feature type="compositionally biased region" description="Basic residues" evidence="14">
    <location>
        <begin position="817"/>
        <end position="833"/>
    </location>
</feature>
<feature type="region of interest" description="Disordered" evidence="14">
    <location>
        <begin position="603"/>
        <end position="678"/>
    </location>
</feature>
<dbReference type="AlphaFoldDB" id="A0A922HUB5"/>
<evidence type="ECO:0000256" key="2">
    <source>
        <dbReference type="ARBA" id="ARBA00004604"/>
    </source>
</evidence>
<feature type="compositionally biased region" description="Acidic residues" evidence="14">
    <location>
        <begin position="836"/>
        <end position="846"/>
    </location>
</feature>
<dbReference type="CDD" id="cd02661">
    <property type="entry name" value="Peptidase_C19E"/>
    <property type="match status" value="1"/>
</dbReference>
<reference evidence="16" key="2">
    <citation type="journal article" date="2022" name="Res Sq">
        <title>Comparative Genomics Reveals Insights into the Divergent Evolution of Astigmatic Mites and Household Pest Adaptations.</title>
        <authorList>
            <person name="Xiong Q."/>
            <person name="Wan A.T.-Y."/>
            <person name="Liu X.-Y."/>
            <person name="Fung C.S.-H."/>
            <person name="Xiao X."/>
            <person name="Malainual N."/>
            <person name="Hou J."/>
            <person name="Wang L."/>
            <person name="Wang M."/>
            <person name="Yang K."/>
            <person name="Cui Y."/>
            <person name="Leung E."/>
            <person name="Nong W."/>
            <person name="Shin S.-K."/>
            <person name="Au S."/>
            <person name="Jeong K.Y."/>
            <person name="Chew F.T."/>
            <person name="Hui J."/>
            <person name="Leung T.F."/>
            <person name="Tungtrongchitr A."/>
            <person name="Zhong N."/>
            <person name="Liu Z."/>
            <person name="Tsui S."/>
        </authorList>
    </citation>
    <scope>NUCLEOTIDE SEQUENCE</scope>
    <source>
        <strain evidence="16">Derf</strain>
        <tissue evidence="16">Whole organism</tissue>
    </source>
</reference>
<dbReference type="PROSITE" id="PS50235">
    <property type="entry name" value="USP_3"/>
    <property type="match status" value="1"/>
</dbReference>
<comment type="catalytic activity">
    <reaction evidence="1">
        <text>Thiol-dependent hydrolysis of ester, thioester, amide, peptide and isopeptide bonds formed by the C-terminal Gly of ubiquitin (a 76-residue protein attached to proteins as an intracellular targeting signal).</text>
        <dbReference type="EC" id="3.4.19.12"/>
    </reaction>
</comment>
<feature type="compositionally biased region" description="Low complexity" evidence="14">
    <location>
        <begin position="129"/>
        <end position="143"/>
    </location>
</feature>
<dbReference type="EC" id="3.4.19.12" evidence="4"/>
<evidence type="ECO:0000313" key="17">
    <source>
        <dbReference type="Proteomes" id="UP000790347"/>
    </source>
</evidence>